<accession>A0AC35GKI3</accession>
<dbReference type="Proteomes" id="UP000887580">
    <property type="component" value="Unplaced"/>
</dbReference>
<dbReference type="WBParaSite" id="PS1159_v2.g6335.t1">
    <property type="protein sequence ID" value="PS1159_v2.g6335.t1"/>
    <property type="gene ID" value="PS1159_v2.g6335"/>
</dbReference>
<sequence length="68" mass="7669">MFEPTTELPGKKKKSETKGKTKNATTKNGKKGKAKKGETEITEDPDLRSRDDYGVNTKDESMRHLTKK</sequence>
<protein>
    <submittedName>
        <fullName evidence="2">Uncharacterized protein</fullName>
    </submittedName>
</protein>
<reference evidence="2" key="1">
    <citation type="submission" date="2022-11" db="UniProtKB">
        <authorList>
            <consortium name="WormBaseParasite"/>
        </authorList>
    </citation>
    <scope>IDENTIFICATION</scope>
</reference>
<proteinExistence type="predicted"/>
<organism evidence="1 2">
    <name type="scientific">Panagrolaimus sp. PS1159</name>
    <dbReference type="NCBI Taxonomy" id="55785"/>
    <lineage>
        <taxon>Eukaryota</taxon>
        <taxon>Metazoa</taxon>
        <taxon>Ecdysozoa</taxon>
        <taxon>Nematoda</taxon>
        <taxon>Chromadorea</taxon>
        <taxon>Rhabditida</taxon>
        <taxon>Tylenchina</taxon>
        <taxon>Panagrolaimomorpha</taxon>
        <taxon>Panagrolaimoidea</taxon>
        <taxon>Panagrolaimidae</taxon>
        <taxon>Panagrolaimus</taxon>
    </lineage>
</organism>
<evidence type="ECO:0000313" key="1">
    <source>
        <dbReference type="Proteomes" id="UP000887580"/>
    </source>
</evidence>
<evidence type="ECO:0000313" key="2">
    <source>
        <dbReference type="WBParaSite" id="PS1159_v2.g6335.t1"/>
    </source>
</evidence>
<name>A0AC35GKI3_9BILA</name>